<keyword evidence="1" id="KW-0813">Transport</keyword>
<sequence>MGSSLHQWESDPLFSAAEVVQDSADRMESLFRLLLHEQSLVHEEHPDPKLLLSIDYHRRDLATTLETAKWQLEDFERAVSLSSVTDKPQMRDDILSRHKQFVIAIREQIINMEKSLEDASLGDTMRMRNTEWINLNEQDRDGLALFLSGGNPAESFNNYNVEDSSIMKRFLDPTTAASSKDTASGLAEHSSKEIESLNINGISQIDHNFDSRKDNNMRKMGSHFSSRLGFEAPDCLQETSCNRHGEDESWDLEANEAKPKSFFHGNKLYGWWSRLNVFCFSNNLRTAYGSSVSRNYTKRLKDGEENRHSPSYIDTSHGAQGHHSRSRGMYFSVLTKVMYFCYWLGACRARYQRSPYHVQVNRHSIQLTLIILLAIIILGLLVSQIA</sequence>
<comment type="subcellular location">
    <subcellularLocation>
        <location evidence="2">Endomembrane system</location>
        <topology evidence="2">Single-pass type IV membrane protein</topology>
    </subcellularLocation>
</comment>
<dbReference type="PANTHER" id="PTHR34949">
    <property type="entry name" value="OS05G0443700 PROTEIN"/>
    <property type="match status" value="1"/>
</dbReference>
<evidence type="ECO:0000259" key="5">
    <source>
        <dbReference type="Pfam" id="PF09177"/>
    </source>
</evidence>
<dbReference type="GO" id="GO:0016020">
    <property type="term" value="C:membrane"/>
    <property type="evidence" value="ECO:0007669"/>
    <property type="project" value="InterPro"/>
</dbReference>
<keyword evidence="1" id="KW-0653">Protein transport</keyword>
<dbReference type="AlphaFoldDB" id="A0A5N6RIG9"/>
<name>A0A5N6RIG9_9ROSI</name>
<dbReference type="InterPro" id="IPR015260">
    <property type="entry name" value="Syntaxin-6/10/61_N"/>
</dbReference>
<dbReference type="Gene3D" id="1.20.58.90">
    <property type="match status" value="1"/>
</dbReference>
<feature type="region of interest" description="Disordered" evidence="3">
    <location>
        <begin position="301"/>
        <end position="324"/>
    </location>
</feature>
<protein>
    <recommendedName>
        <fullName evidence="5">Syntaxin 6/10/61 N-terminal domain-containing protein</fullName>
    </recommendedName>
</protein>
<evidence type="ECO:0000313" key="7">
    <source>
        <dbReference type="Proteomes" id="UP000327013"/>
    </source>
</evidence>
<feature type="domain" description="Syntaxin 6/10/61 N-terminal" evidence="5">
    <location>
        <begin position="11"/>
        <end position="113"/>
    </location>
</feature>
<reference evidence="6 7" key="1">
    <citation type="submission" date="2019-06" db="EMBL/GenBank/DDBJ databases">
        <title>A chromosomal-level reference genome of Carpinus fangiana (Coryloideae, Betulaceae).</title>
        <authorList>
            <person name="Yang X."/>
            <person name="Wang Z."/>
            <person name="Zhang L."/>
            <person name="Hao G."/>
            <person name="Liu J."/>
            <person name="Yang Y."/>
        </authorList>
    </citation>
    <scope>NUCLEOTIDE SEQUENCE [LARGE SCALE GENOMIC DNA]</scope>
    <source>
        <strain evidence="6">Cfa_2016G</strain>
        <tissue evidence="6">Leaf</tissue>
    </source>
</reference>
<dbReference type="SUPFAM" id="SSF47661">
    <property type="entry name" value="t-snare proteins"/>
    <property type="match status" value="1"/>
</dbReference>
<keyword evidence="4" id="KW-0812">Transmembrane</keyword>
<dbReference type="InterPro" id="IPR010989">
    <property type="entry name" value="SNARE"/>
</dbReference>
<dbReference type="PANTHER" id="PTHR34949:SF2">
    <property type="entry name" value="OS05G0443700 PROTEIN"/>
    <property type="match status" value="1"/>
</dbReference>
<evidence type="ECO:0000256" key="2">
    <source>
        <dbReference type="ARBA" id="ARBA00046280"/>
    </source>
</evidence>
<organism evidence="6 7">
    <name type="scientific">Carpinus fangiana</name>
    <dbReference type="NCBI Taxonomy" id="176857"/>
    <lineage>
        <taxon>Eukaryota</taxon>
        <taxon>Viridiplantae</taxon>
        <taxon>Streptophyta</taxon>
        <taxon>Embryophyta</taxon>
        <taxon>Tracheophyta</taxon>
        <taxon>Spermatophyta</taxon>
        <taxon>Magnoliopsida</taxon>
        <taxon>eudicotyledons</taxon>
        <taxon>Gunneridae</taxon>
        <taxon>Pentapetalae</taxon>
        <taxon>rosids</taxon>
        <taxon>fabids</taxon>
        <taxon>Fagales</taxon>
        <taxon>Betulaceae</taxon>
        <taxon>Carpinus</taxon>
    </lineage>
</organism>
<keyword evidence="7" id="KW-1185">Reference proteome</keyword>
<dbReference type="Proteomes" id="UP000327013">
    <property type="component" value="Chromosome 7"/>
</dbReference>
<keyword evidence="4" id="KW-1133">Transmembrane helix</keyword>
<feature type="transmembrane region" description="Helical" evidence="4">
    <location>
        <begin position="367"/>
        <end position="385"/>
    </location>
</feature>
<gene>
    <name evidence="6" type="ORF">FH972_016608</name>
</gene>
<dbReference type="OrthoDB" id="737588at2759"/>
<evidence type="ECO:0000256" key="1">
    <source>
        <dbReference type="ARBA" id="ARBA00022927"/>
    </source>
</evidence>
<keyword evidence="4" id="KW-0472">Membrane</keyword>
<accession>A0A5N6RIG9</accession>
<dbReference type="EMBL" id="CM017327">
    <property type="protein sequence ID" value="KAE8098555.1"/>
    <property type="molecule type" value="Genomic_DNA"/>
</dbReference>
<dbReference type="CDD" id="cd21442">
    <property type="entry name" value="SNARE_NTD_STX6-like"/>
    <property type="match status" value="1"/>
</dbReference>
<dbReference type="GO" id="GO:0012505">
    <property type="term" value="C:endomembrane system"/>
    <property type="evidence" value="ECO:0007669"/>
    <property type="project" value="UniProtKB-SubCell"/>
</dbReference>
<proteinExistence type="predicted"/>
<dbReference type="GO" id="GO:0048193">
    <property type="term" value="P:Golgi vesicle transport"/>
    <property type="evidence" value="ECO:0007669"/>
    <property type="project" value="InterPro"/>
</dbReference>
<dbReference type="GO" id="GO:0015031">
    <property type="term" value="P:protein transport"/>
    <property type="evidence" value="ECO:0007669"/>
    <property type="project" value="UniProtKB-KW"/>
</dbReference>
<dbReference type="Pfam" id="PF09177">
    <property type="entry name" value="STX6_10_61_N"/>
    <property type="match status" value="1"/>
</dbReference>
<evidence type="ECO:0000256" key="4">
    <source>
        <dbReference type="SAM" id="Phobius"/>
    </source>
</evidence>
<evidence type="ECO:0000256" key="3">
    <source>
        <dbReference type="SAM" id="MobiDB-lite"/>
    </source>
</evidence>
<evidence type="ECO:0000313" key="6">
    <source>
        <dbReference type="EMBL" id="KAE8098555.1"/>
    </source>
</evidence>
<feature type="transmembrane region" description="Helical" evidence="4">
    <location>
        <begin position="328"/>
        <end position="346"/>
    </location>
</feature>